<proteinExistence type="predicted"/>
<evidence type="ECO:0000313" key="1">
    <source>
        <dbReference type="EMBL" id="AKO91277.1"/>
    </source>
</evidence>
<reference evidence="2" key="2">
    <citation type="submission" date="2015-06" db="EMBL/GenBank/DDBJ databases">
        <title>Genome Sequence of Bacillus endophyticus and Analysis of its Companion Mechanism in the Ketogulonigenium vulgare-Bacillus strain Consortium.</title>
        <authorList>
            <person name="Jia N."/>
            <person name="Du J."/>
            <person name="Ding M.-Z."/>
            <person name="Gao F."/>
            <person name="Yuan Y.-J."/>
        </authorList>
    </citation>
    <scope>NUCLEOTIDE SEQUENCE [LARGE SCALE GENOMIC DNA]</scope>
    <source>
        <strain evidence="2">Hbe603</strain>
    </source>
</reference>
<gene>
    <name evidence="1" type="ORF">BEH_03605</name>
</gene>
<organism evidence="1 2">
    <name type="scientific">Priestia filamentosa</name>
    <dbReference type="NCBI Taxonomy" id="1402861"/>
    <lineage>
        <taxon>Bacteria</taxon>
        <taxon>Bacillati</taxon>
        <taxon>Bacillota</taxon>
        <taxon>Bacilli</taxon>
        <taxon>Bacillales</taxon>
        <taxon>Bacillaceae</taxon>
        <taxon>Priestia</taxon>
    </lineage>
</organism>
<dbReference type="Proteomes" id="UP000036202">
    <property type="component" value="Chromosome"/>
</dbReference>
<name>A0A1X7FJ34_9BACI</name>
<protein>
    <submittedName>
        <fullName evidence="1">Uncharacterized protein</fullName>
    </submittedName>
</protein>
<dbReference type="GeneID" id="93702763"/>
<keyword evidence="2" id="KW-1185">Reference proteome</keyword>
<dbReference type="AlphaFoldDB" id="A0A1X7FJ34"/>
<dbReference type="RefSeq" id="WP_040057169.1">
    <property type="nucleotide sequence ID" value="NZ_CP011974.1"/>
</dbReference>
<dbReference type="OrthoDB" id="2599887at2"/>
<sequence length="131" mass="14983">MRTSKVDWFRMNSLTSSSIFNIGDSAHIRSSAKVIAIQREAELFLGREGNFNDYTLFKRSYPLLTLKRIPTVKYNESNIIHVGSVRVTGASTSSVVQIGSTNDIKCYSRVKHVRQLLSDRREKEQEEREEG</sequence>
<dbReference type="Pfam" id="PF10970">
    <property type="entry name" value="GerPE"/>
    <property type="match status" value="1"/>
</dbReference>
<dbReference type="KEGG" id="beo:BEH_03605"/>
<dbReference type="PATRIC" id="fig|135735.6.peg.675"/>
<dbReference type="EMBL" id="CP011974">
    <property type="protein sequence ID" value="AKO91277.1"/>
    <property type="molecule type" value="Genomic_DNA"/>
</dbReference>
<evidence type="ECO:0000313" key="2">
    <source>
        <dbReference type="Proteomes" id="UP000036202"/>
    </source>
</evidence>
<dbReference type="InterPro" id="IPR024496">
    <property type="entry name" value="Spore_germ_GerPE"/>
</dbReference>
<accession>A0A1X7FJ34</accession>
<accession>A0A0H4KB23</accession>
<reference evidence="1 2" key="1">
    <citation type="journal article" date="2015" name="PLoS ONE">
        <title>Genome Sequence of Bacillus endophyticus and Analysis of Its Companion Mechanism in the Ketogulonigenium vulgare-Bacillus Strain Consortium.</title>
        <authorList>
            <person name="Jia N."/>
            <person name="Du J."/>
            <person name="Ding M.Z."/>
            <person name="Gao F."/>
            <person name="Yuan Y.J."/>
        </authorList>
    </citation>
    <scope>NUCLEOTIDE SEQUENCE [LARGE SCALE GENOMIC DNA]</scope>
    <source>
        <strain evidence="1 2">Hbe603</strain>
    </source>
</reference>